<sequence>MHHKLSHLSKRDLLFLLELINRSTTTHTDEEMRNLLLCTKHLIPAEDIVAGLATINDKNQDLEVKRILNISYSPDWLALYMERKYFLRDPVLQTHYKTFQSQVWSETYKKHSSPAEKDFISHSRDFGLINGVSLGVATSSTGGSLFSFSGRAISRHPQYLAILETLIPHFHSALSRVATLEKSTDISLPNSDLGLDPTLSAGYGGTFFKIQPHSHPIRSSSTSCLPGTNSCRLLEQGRPSREFREDLHENHGLSTTSLPLPRKFPLPHLSGSLG</sequence>
<dbReference type="InterPro" id="IPR036693">
    <property type="entry name" value="TF_LuxR_autoind-bd_dom_sf"/>
</dbReference>
<dbReference type="Gene3D" id="3.30.450.80">
    <property type="entry name" value="Transcription factor LuxR-like, autoinducer-binding domain"/>
    <property type="match status" value="1"/>
</dbReference>
<dbReference type="InterPro" id="IPR005143">
    <property type="entry name" value="TF_LuxR_autoind-bd_dom"/>
</dbReference>
<keyword evidence="2" id="KW-0238">DNA-binding</keyword>
<dbReference type="EMBL" id="DS995270">
    <property type="protein sequence ID" value="EDZ37927.1"/>
    <property type="molecule type" value="Genomic_DNA"/>
</dbReference>
<evidence type="ECO:0000259" key="4">
    <source>
        <dbReference type="Pfam" id="PF03472"/>
    </source>
</evidence>
<dbReference type="SUPFAM" id="SSF75516">
    <property type="entry name" value="Pheromone-binding domain of LuxR-like quorum-sensing transcription factors"/>
    <property type="match status" value="1"/>
</dbReference>
<dbReference type="GO" id="GO:0003677">
    <property type="term" value="F:DNA binding"/>
    <property type="evidence" value="ECO:0007669"/>
    <property type="project" value="UniProtKB-KW"/>
</dbReference>
<reference evidence="5" key="2">
    <citation type="journal article" date="2008" name="PLoS Biol.">
        <title>Population genomic analysis of strain variation in Leptospirillum group II bacteria involved in acid mine drainage formation.</title>
        <authorList>
            <person name="Simmons S.L."/>
            <person name="Dibartolo G."/>
            <person name="Denef V.J."/>
            <person name="Goltsman D.S."/>
            <person name="Thelen M.P."/>
            <person name="Banfield J.F."/>
        </authorList>
    </citation>
    <scope>NUCLEOTIDE SEQUENCE [LARGE SCALE GENOMIC DNA]</scope>
</reference>
<accession>B6ASH4</accession>
<evidence type="ECO:0000256" key="3">
    <source>
        <dbReference type="ARBA" id="ARBA00023163"/>
    </source>
</evidence>
<organism evidence="5">
    <name type="scientific">Leptospirillum sp. Group II '5-way CG'</name>
    <dbReference type="NCBI Taxonomy" id="419541"/>
    <lineage>
        <taxon>Bacteria</taxon>
        <taxon>Pseudomonadati</taxon>
        <taxon>Nitrospirota</taxon>
        <taxon>Nitrospiria</taxon>
        <taxon>Nitrospirales</taxon>
        <taxon>Nitrospiraceae</taxon>
        <taxon>Leptospirillum</taxon>
    </lineage>
</organism>
<evidence type="ECO:0000256" key="2">
    <source>
        <dbReference type="ARBA" id="ARBA00023125"/>
    </source>
</evidence>
<proteinExistence type="predicted"/>
<keyword evidence="1" id="KW-0805">Transcription regulation</keyword>
<feature type="domain" description="Transcription factor LuxR-like autoinducer-binding" evidence="4">
    <location>
        <begin position="59"/>
        <end position="174"/>
    </location>
</feature>
<protein>
    <submittedName>
        <fullName evidence="5">Transcriptional activator</fullName>
    </submittedName>
</protein>
<dbReference type="AlphaFoldDB" id="B6ASH4"/>
<dbReference type="Pfam" id="PF03472">
    <property type="entry name" value="Autoind_bind"/>
    <property type="match status" value="1"/>
</dbReference>
<reference evidence="5" key="1">
    <citation type="journal article" date="2004" name="Nature">
        <title>Community structure and metabolism through reconstruction of microbial genomes from the environment.</title>
        <authorList>
            <person name="Tyson G.W."/>
            <person name="Chapman J."/>
            <person name="Hugenholtz P."/>
            <person name="Allen E.E."/>
            <person name="Ram R.J."/>
            <person name="Richardson P.M."/>
            <person name="Solovyev V.V."/>
            <person name="Rubin E.M."/>
            <person name="Rokhsar D.S."/>
            <person name="Banfield J.F."/>
        </authorList>
    </citation>
    <scope>NUCLEOTIDE SEQUENCE [LARGE SCALE GENOMIC DNA]</scope>
</reference>
<name>B6ASH4_9BACT</name>
<keyword evidence="3" id="KW-0804">Transcription</keyword>
<evidence type="ECO:0000313" key="5">
    <source>
        <dbReference type="EMBL" id="EDZ37927.1"/>
    </source>
</evidence>
<gene>
    <name evidence="5" type="ORF">CGL2_09240002</name>
</gene>
<evidence type="ECO:0000256" key="1">
    <source>
        <dbReference type="ARBA" id="ARBA00023015"/>
    </source>
</evidence>